<dbReference type="Pfam" id="PF00155">
    <property type="entry name" value="Aminotran_1_2"/>
    <property type="match status" value="1"/>
</dbReference>
<gene>
    <name evidence="7" type="primary">gabR_3</name>
    <name evidence="7" type="ORF">OCH7691_04082</name>
</gene>
<dbReference type="InterPro" id="IPR004839">
    <property type="entry name" value="Aminotransferase_I/II_large"/>
</dbReference>
<dbReference type="SMART" id="SM00345">
    <property type="entry name" value="HTH_GNTR"/>
    <property type="match status" value="1"/>
</dbReference>
<dbReference type="CDD" id="cd07377">
    <property type="entry name" value="WHTH_GntR"/>
    <property type="match status" value="1"/>
</dbReference>
<dbReference type="SUPFAM" id="SSF46785">
    <property type="entry name" value="Winged helix' DNA-binding domain"/>
    <property type="match status" value="1"/>
</dbReference>
<organism evidence="7 8">
    <name type="scientific">Oceanibacterium hippocampi</name>
    <dbReference type="NCBI Taxonomy" id="745714"/>
    <lineage>
        <taxon>Bacteria</taxon>
        <taxon>Pseudomonadati</taxon>
        <taxon>Pseudomonadota</taxon>
        <taxon>Alphaproteobacteria</taxon>
        <taxon>Sneathiellales</taxon>
        <taxon>Sneathiellaceae</taxon>
        <taxon>Oceanibacterium</taxon>
    </lineage>
</organism>
<dbReference type="PANTHER" id="PTHR46577:SF1">
    <property type="entry name" value="HTH-TYPE TRANSCRIPTIONAL REGULATORY PROTEIN GABR"/>
    <property type="match status" value="1"/>
</dbReference>
<dbReference type="PANTHER" id="PTHR46577">
    <property type="entry name" value="HTH-TYPE TRANSCRIPTIONAL REGULATORY PROTEIN GABR"/>
    <property type="match status" value="1"/>
</dbReference>
<dbReference type="RefSeq" id="WP_085885401.1">
    <property type="nucleotide sequence ID" value="NZ_FWFR01000004.1"/>
</dbReference>
<proteinExistence type="inferred from homology"/>
<dbReference type="SUPFAM" id="SSF53383">
    <property type="entry name" value="PLP-dependent transferases"/>
    <property type="match status" value="1"/>
</dbReference>
<feature type="domain" description="HTH gntR-type" evidence="6">
    <location>
        <begin position="14"/>
        <end position="82"/>
    </location>
</feature>
<keyword evidence="4" id="KW-0238">DNA-binding</keyword>
<evidence type="ECO:0000313" key="8">
    <source>
        <dbReference type="Proteomes" id="UP000193200"/>
    </source>
</evidence>
<name>A0A1Y5TZ05_9PROT</name>
<dbReference type="PRINTS" id="PR00035">
    <property type="entry name" value="HTHGNTR"/>
</dbReference>
<evidence type="ECO:0000313" key="7">
    <source>
        <dbReference type="EMBL" id="SLN76267.1"/>
    </source>
</evidence>
<reference evidence="7 8" key="1">
    <citation type="submission" date="2017-03" db="EMBL/GenBank/DDBJ databases">
        <authorList>
            <person name="Afonso C.L."/>
            <person name="Miller P.J."/>
            <person name="Scott M.A."/>
            <person name="Spackman E."/>
            <person name="Goraichik I."/>
            <person name="Dimitrov K.M."/>
            <person name="Suarez D.L."/>
            <person name="Swayne D.E."/>
        </authorList>
    </citation>
    <scope>NUCLEOTIDE SEQUENCE [LARGE SCALE GENOMIC DNA]</scope>
    <source>
        <strain evidence="7 8">CECT 7691</strain>
    </source>
</reference>
<dbReference type="Pfam" id="PF00392">
    <property type="entry name" value="GntR"/>
    <property type="match status" value="1"/>
</dbReference>
<dbReference type="AlphaFoldDB" id="A0A1Y5TZ05"/>
<protein>
    <submittedName>
        <fullName evidence="7">HTH-type transcriptional regulatory protein GabR</fullName>
    </submittedName>
</protein>
<dbReference type="OrthoDB" id="9808770at2"/>
<evidence type="ECO:0000256" key="2">
    <source>
        <dbReference type="ARBA" id="ARBA00022898"/>
    </source>
</evidence>
<dbReference type="GO" id="GO:0003700">
    <property type="term" value="F:DNA-binding transcription factor activity"/>
    <property type="evidence" value="ECO:0007669"/>
    <property type="project" value="InterPro"/>
</dbReference>
<dbReference type="Gene3D" id="3.40.640.10">
    <property type="entry name" value="Type I PLP-dependent aspartate aminotransferase-like (Major domain)"/>
    <property type="match status" value="1"/>
</dbReference>
<dbReference type="EMBL" id="FWFR01000004">
    <property type="protein sequence ID" value="SLN76267.1"/>
    <property type="molecule type" value="Genomic_DNA"/>
</dbReference>
<evidence type="ECO:0000256" key="3">
    <source>
        <dbReference type="ARBA" id="ARBA00023015"/>
    </source>
</evidence>
<dbReference type="InterPro" id="IPR000524">
    <property type="entry name" value="Tscrpt_reg_HTH_GntR"/>
</dbReference>
<dbReference type="InterPro" id="IPR015424">
    <property type="entry name" value="PyrdxlP-dep_Trfase"/>
</dbReference>
<keyword evidence="8" id="KW-1185">Reference proteome</keyword>
<accession>A0A1Y5TZ05</accession>
<evidence type="ECO:0000256" key="5">
    <source>
        <dbReference type="ARBA" id="ARBA00023163"/>
    </source>
</evidence>
<dbReference type="Proteomes" id="UP000193200">
    <property type="component" value="Unassembled WGS sequence"/>
</dbReference>
<dbReference type="GO" id="GO:0003677">
    <property type="term" value="F:DNA binding"/>
    <property type="evidence" value="ECO:0007669"/>
    <property type="project" value="UniProtKB-KW"/>
</dbReference>
<dbReference type="InterPro" id="IPR036390">
    <property type="entry name" value="WH_DNA-bd_sf"/>
</dbReference>
<comment type="similarity">
    <text evidence="1">In the C-terminal section; belongs to the class-I pyridoxal-phosphate-dependent aminotransferase family.</text>
</comment>
<keyword evidence="5" id="KW-0804">Transcription</keyword>
<dbReference type="Gene3D" id="1.10.10.10">
    <property type="entry name" value="Winged helix-like DNA-binding domain superfamily/Winged helix DNA-binding domain"/>
    <property type="match status" value="1"/>
</dbReference>
<dbReference type="InterPro" id="IPR015421">
    <property type="entry name" value="PyrdxlP-dep_Trfase_major"/>
</dbReference>
<keyword evidence="2" id="KW-0663">Pyridoxal phosphate</keyword>
<keyword evidence="3" id="KW-0805">Transcription regulation</keyword>
<dbReference type="InParanoid" id="A0A1Y5TZ05"/>
<dbReference type="InterPro" id="IPR036388">
    <property type="entry name" value="WH-like_DNA-bd_sf"/>
</dbReference>
<evidence type="ECO:0000259" key="6">
    <source>
        <dbReference type="PROSITE" id="PS50949"/>
    </source>
</evidence>
<dbReference type="InterPro" id="IPR051446">
    <property type="entry name" value="HTH_trans_reg/aminotransferase"/>
</dbReference>
<evidence type="ECO:0000256" key="1">
    <source>
        <dbReference type="ARBA" id="ARBA00005384"/>
    </source>
</evidence>
<dbReference type="GO" id="GO:0030170">
    <property type="term" value="F:pyridoxal phosphate binding"/>
    <property type="evidence" value="ECO:0007669"/>
    <property type="project" value="InterPro"/>
</dbReference>
<evidence type="ECO:0000256" key="4">
    <source>
        <dbReference type="ARBA" id="ARBA00023125"/>
    </source>
</evidence>
<sequence>MRDIIFHLKHATRGTLQAQLREQLLDAILNRQLMPGQPLPSSRRLARQLGVARNTVMLTYQSLVEQGFVVSRERSGFFVNEALKLDHASPPIGMGQGGTPSGPPVDWEGRYTRHPSAQVNISKPVDWQNCPYPFIYGQIDPQFFPLSAWRDCSRRALAKLAVNQWSTDQFQTDDPLLIEQIRTRVLLRRGVRARDDEILITMGAQNALWLVSSLLFSEASTIGLEEPGYVDARNIFALRTGRLRPLPIDSAGLIVDDGLKGCDYVYVTPSHQSPSTVTMPFERRLALLERASADDFILIEDDYEGEINFVGEPTPALKSLDSSGRVLYVGSFSKNLAPGLRLGFLVAPPALIRELRYLRRLMFRHPPANNQRCAGLFLADGHYDSLIHRLRRVYRERWEVMGAALERHMPDTVRAKSVGGSSFWVRGPEGLDGESLARLALERGIVIEPGRIFFQVPNPPRNYFRLGFSSIPTDRIEPGIRLLAELVHAHSAAA</sequence>
<dbReference type="FunCoup" id="A0A1Y5TZ05">
    <property type="interactions" value="285"/>
</dbReference>
<dbReference type="PROSITE" id="PS50949">
    <property type="entry name" value="HTH_GNTR"/>
    <property type="match status" value="1"/>
</dbReference>
<dbReference type="CDD" id="cd00609">
    <property type="entry name" value="AAT_like"/>
    <property type="match status" value="1"/>
</dbReference>